<feature type="region of interest" description="Disordered" evidence="16">
    <location>
        <begin position="742"/>
        <end position="778"/>
    </location>
</feature>
<dbReference type="Gene3D" id="3.40.50.300">
    <property type="entry name" value="P-loop containing nucleotide triphosphate hydrolases"/>
    <property type="match status" value="3"/>
</dbReference>
<evidence type="ECO:0000256" key="1">
    <source>
        <dbReference type="ARBA" id="ARBA00001947"/>
    </source>
</evidence>
<dbReference type="PROSITE" id="PS01312">
    <property type="entry name" value="SECA"/>
    <property type="match status" value="1"/>
</dbReference>
<dbReference type="AlphaFoldDB" id="A0A1F4U855"/>
<dbReference type="InterPro" id="IPR027417">
    <property type="entry name" value="P-loop_NTPase"/>
</dbReference>
<dbReference type="NCBIfam" id="NF009538">
    <property type="entry name" value="PRK12904.1"/>
    <property type="match status" value="1"/>
</dbReference>
<comment type="function">
    <text evidence="14">Part of the Sec protein translocase complex. Interacts with the SecYEG preprotein conducting channel. Has a central role in coupling the hydrolysis of ATP to the transfer of proteins into and across the cell membrane, serving as an ATP-driven molecular motor driving the stepwise translocation of polypeptide chains across the membrane.</text>
</comment>
<evidence type="ECO:0000256" key="5">
    <source>
        <dbReference type="ARBA" id="ARBA00022490"/>
    </source>
</evidence>
<evidence type="ECO:0000256" key="13">
    <source>
        <dbReference type="ARBA" id="ARBA00023136"/>
    </source>
</evidence>
<reference evidence="20 21" key="1">
    <citation type="journal article" date="2016" name="Nat. Commun.">
        <title>Thousands of microbial genomes shed light on interconnected biogeochemical processes in an aquifer system.</title>
        <authorList>
            <person name="Anantharaman K."/>
            <person name="Brown C.T."/>
            <person name="Hug L.A."/>
            <person name="Sharon I."/>
            <person name="Castelle C.J."/>
            <person name="Probst A.J."/>
            <person name="Thomas B.C."/>
            <person name="Singh A."/>
            <person name="Wilkins M.J."/>
            <person name="Karaoz U."/>
            <person name="Brodie E.L."/>
            <person name="Williams K.H."/>
            <person name="Hubbard S.S."/>
            <person name="Banfield J.F."/>
        </authorList>
    </citation>
    <scope>NUCLEOTIDE SEQUENCE [LARGE SCALE GENOMIC DNA]</scope>
</reference>
<dbReference type="InterPro" id="IPR001650">
    <property type="entry name" value="Helicase_C-like"/>
</dbReference>
<evidence type="ECO:0000259" key="19">
    <source>
        <dbReference type="PROSITE" id="PS51196"/>
    </source>
</evidence>
<comment type="catalytic activity">
    <reaction evidence="14">
        <text>ATP + H2O + cellular proteinSide 1 = ADP + phosphate + cellular proteinSide 2.</text>
        <dbReference type="EC" id="7.4.2.8"/>
    </reaction>
</comment>
<evidence type="ECO:0000259" key="18">
    <source>
        <dbReference type="PROSITE" id="PS51194"/>
    </source>
</evidence>
<dbReference type="SUPFAM" id="SSF81886">
    <property type="entry name" value="Helical scaffold and wing domains of SecA"/>
    <property type="match status" value="1"/>
</dbReference>
<dbReference type="CDD" id="cd17928">
    <property type="entry name" value="DEXDc_SecA"/>
    <property type="match status" value="1"/>
</dbReference>
<proteinExistence type="inferred from homology"/>
<gene>
    <name evidence="14 20" type="primary">secA</name>
    <name evidence="20" type="ORF">A2438_07355</name>
</gene>
<dbReference type="Pfam" id="PF07517">
    <property type="entry name" value="SecA_DEAD"/>
    <property type="match status" value="1"/>
</dbReference>
<dbReference type="Pfam" id="PF01043">
    <property type="entry name" value="SecA_PP_bind"/>
    <property type="match status" value="1"/>
</dbReference>
<dbReference type="InterPro" id="IPR014018">
    <property type="entry name" value="SecA_motor_DEAD"/>
</dbReference>
<comment type="similarity">
    <text evidence="2 14 15">Belongs to the SecA family.</text>
</comment>
<dbReference type="GO" id="GO:0017038">
    <property type="term" value="P:protein import"/>
    <property type="evidence" value="ECO:0007669"/>
    <property type="project" value="InterPro"/>
</dbReference>
<dbReference type="Pfam" id="PF02810">
    <property type="entry name" value="SEC-C"/>
    <property type="match status" value="1"/>
</dbReference>
<dbReference type="Proteomes" id="UP000179242">
    <property type="component" value="Unassembled WGS sequence"/>
</dbReference>
<dbReference type="InterPro" id="IPR011130">
    <property type="entry name" value="SecA_preprotein_X-link_dom"/>
</dbReference>
<dbReference type="SMART" id="SM00957">
    <property type="entry name" value="SecA_DEAD"/>
    <property type="match status" value="1"/>
</dbReference>
<dbReference type="EMBL" id="MEUJ01000001">
    <property type="protein sequence ID" value="OGC41138.1"/>
    <property type="molecule type" value="Genomic_DNA"/>
</dbReference>
<dbReference type="InterPro" id="IPR036670">
    <property type="entry name" value="SecA_X-link_sf"/>
</dbReference>
<name>A0A1F4U855_UNCSA</name>
<keyword evidence="3 14" id="KW-0813">Transport</keyword>
<dbReference type="Pfam" id="PF21090">
    <property type="entry name" value="P-loop_SecA"/>
    <property type="match status" value="2"/>
</dbReference>
<feature type="compositionally biased region" description="Polar residues" evidence="16">
    <location>
        <begin position="747"/>
        <end position="763"/>
    </location>
</feature>
<dbReference type="GO" id="GO:0043952">
    <property type="term" value="P:protein transport by the Sec complex"/>
    <property type="evidence" value="ECO:0007669"/>
    <property type="project" value="TreeGrafter"/>
</dbReference>
<dbReference type="PROSITE" id="PS51196">
    <property type="entry name" value="SECA_MOTOR_DEAD"/>
    <property type="match status" value="1"/>
</dbReference>
<evidence type="ECO:0000259" key="17">
    <source>
        <dbReference type="PROSITE" id="PS51192"/>
    </source>
</evidence>
<dbReference type="PROSITE" id="PS51192">
    <property type="entry name" value="HELICASE_ATP_BIND_1"/>
    <property type="match status" value="1"/>
</dbReference>
<dbReference type="InterPro" id="IPR014001">
    <property type="entry name" value="Helicase_ATP-bd"/>
</dbReference>
<dbReference type="InterPro" id="IPR020937">
    <property type="entry name" value="SecA_CS"/>
</dbReference>
<evidence type="ECO:0000256" key="10">
    <source>
        <dbReference type="ARBA" id="ARBA00022927"/>
    </source>
</evidence>
<evidence type="ECO:0000256" key="3">
    <source>
        <dbReference type="ARBA" id="ARBA00022448"/>
    </source>
</evidence>
<dbReference type="PRINTS" id="PR00906">
    <property type="entry name" value="SECA"/>
</dbReference>
<dbReference type="FunFam" id="3.40.50.300:FF:000429">
    <property type="entry name" value="Preprotein translocase subunit SecA"/>
    <property type="match status" value="1"/>
</dbReference>
<comment type="cofactor">
    <cofactor evidence="1">
        <name>Zn(2+)</name>
        <dbReference type="ChEBI" id="CHEBI:29105"/>
    </cofactor>
</comment>
<dbReference type="GO" id="GO:0005829">
    <property type="term" value="C:cytosol"/>
    <property type="evidence" value="ECO:0007669"/>
    <property type="project" value="TreeGrafter"/>
</dbReference>
<keyword evidence="8" id="KW-0862">Zinc</keyword>
<evidence type="ECO:0000313" key="21">
    <source>
        <dbReference type="Proteomes" id="UP000179242"/>
    </source>
</evidence>
<dbReference type="Pfam" id="PF07516">
    <property type="entry name" value="SecA_SW"/>
    <property type="match status" value="1"/>
</dbReference>
<keyword evidence="5 14" id="KW-0963">Cytoplasm</keyword>
<dbReference type="Gene3D" id="3.90.1440.10">
    <property type="entry name" value="SecA, preprotein cross-linking domain"/>
    <property type="match status" value="1"/>
</dbReference>
<dbReference type="FunFam" id="3.90.1440.10:FF:000001">
    <property type="entry name" value="Preprotein translocase subunit SecA"/>
    <property type="match status" value="1"/>
</dbReference>
<dbReference type="PANTHER" id="PTHR30612:SF0">
    <property type="entry name" value="CHLOROPLAST PROTEIN-TRANSPORTING ATPASE"/>
    <property type="match status" value="1"/>
</dbReference>
<evidence type="ECO:0000256" key="11">
    <source>
        <dbReference type="ARBA" id="ARBA00022967"/>
    </source>
</evidence>
<evidence type="ECO:0000256" key="6">
    <source>
        <dbReference type="ARBA" id="ARBA00022723"/>
    </source>
</evidence>
<feature type="region of interest" description="Disordered" evidence="16">
    <location>
        <begin position="517"/>
        <end position="536"/>
    </location>
</feature>
<keyword evidence="6" id="KW-0479">Metal-binding</keyword>
<dbReference type="SUPFAM" id="SSF81767">
    <property type="entry name" value="Pre-protein crosslinking domain of SecA"/>
    <property type="match status" value="1"/>
</dbReference>
<dbReference type="EC" id="7.4.2.8" evidence="14"/>
<feature type="domain" description="Helicase ATP-binding" evidence="17">
    <location>
        <begin position="88"/>
        <end position="285"/>
    </location>
</feature>
<dbReference type="InterPro" id="IPR036266">
    <property type="entry name" value="SecA_Wing/Scaffold_sf"/>
</dbReference>
<feature type="binding site" evidence="14">
    <location>
        <begin position="104"/>
        <end position="108"/>
    </location>
    <ligand>
        <name>ATP</name>
        <dbReference type="ChEBI" id="CHEBI:30616"/>
    </ligand>
</feature>
<dbReference type="InterPro" id="IPR004027">
    <property type="entry name" value="SEC_C_motif"/>
</dbReference>
<keyword evidence="7 14" id="KW-0547">Nucleotide-binding</keyword>
<keyword evidence="13 14" id="KW-0472">Membrane</keyword>
<feature type="binding site" evidence="14">
    <location>
        <position position="493"/>
    </location>
    <ligand>
        <name>ATP</name>
        <dbReference type="ChEBI" id="CHEBI:30616"/>
    </ligand>
</feature>
<organism evidence="20 21">
    <name type="scientific">candidate division WOR-1 bacterium RIFOXYC2_FULL_46_14</name>
    <dbReference type="NCBI Taxonomy" id="1802587"/>
    <lineage>
        <taxon>Bacteria</taxon>
        <taxon>Bacillati</taxon>
        <taxon>Saganbacteria</taxon>
    </lineage>
</organism>
<comment type="caution">
    <text evidence="20">The sequence shown here is derived from an EMBL/GenBank/DDBJ whole genome shotgun (WGS) entry which is preliminary data.</text>
</comment>
<evidence type="ECO:0000313" key="20">
    <source>
        <dbReference type="EMBL" id="OGC41138.1"/>
    </source>
</evidence>
<dbReference type="NCBIfam" id="NF006630">
    <property type="entry name" value="PRK09200.1"/>
    <property type="match status" value="1"/>
</dbReference>
<feature type="domain" description="SecA family profile" evidence="19">
    <location>
        <begin position="2"/>
        <end position="571"/>
    </location>
</feature>
<dbReference type="InterPro" id="IPR000185">
    <property type="entry name" value="SecA"/>
</dbReference>
<dbReference type="InterPro" id="IPR011116">
    <property type="entry name" value="SecA_Wing/Scaffold"/>
</dbReference>
<keyword evidence="9 14" id="KW-0067">ATP-binding</keyword>
<evidence type="ECO:0000256" key="7">
    <source>
        <dbReference type="ARBA" id="ARBA00022741"/>
    </source>
</evidence>
<keyword evidence="4 14" id="KW-1003">Cell membrane</keyword>
<keyword evidence="11 14" id="KW-1278">Translocase</keyword>
<evidence type="ECO:0000256" key="16">
    <source>
        <dbReference type="SAM" id="MobiDB-lite"/>
    </source>
</evidence>
<accession>A0A1F4U855</accession>
<dbReference type="InterPro" id="IPR011115">
    <property type="entry name" value="SecA_DEAD"/>
</dbReference>
<evidence type="ECO:0000256" key="15">
    <source>
        <dbReference type="RuleBase" id="RU003874"/>
    </source>
</evidence>
<dbReference type="Gene3D" id="1.10.3060.10">
    <property type="entry name" value="Helical scaffold and wing domains of SecA"/>
    <property type="match status" value="2"/>
</dbReference>
<protein>
    <recommendedName>
        <fullName evidence="14 15">Protein translocase subunit SecA</fullName>
        <ecNumber evidence="14">7.4.2.8</ecNumber>
    </recommendedName>
</protein>
<dbReference type="NCBIfam" id="TIGR00963">
    <property type="entry name" value="secA"/>
    <property type="match status" value="1"/>
</dbReference>
<evidence type="ECO:0000256" key="12">
    <source>
        <dbReference type="ARBA" id="ARBA00023010"/>
    </source>
</evidence>
<evidence type="ECO:0000256" key="4">
    <source>
        <dbReference type="ARBA" id="ARBA00022475"/>
    </source>
</evidence>
<feature type="domain" description="Helicase C-terminal" evidence="18">
    <location>
        <begin position="415"/>
        <end position="576"/>
    </location>
</feature>
<dbReference type="FunFam" id="3.40.50.300:FF:000334">
    <property type="entry name" value="Protein translocase subunit SecA"/>
    <property type="match status" value="1"/>
</dbReference>
<dbReference type="GO" id="GO:0005886">
    <property type="term" value="C:plasma membrane"/>
    <property type="evidence" value="ECO:0007669"/>
    <property type="project" value="UniProtKB-SubCell"/>
</dbReference>
<dbReference type="PROSITE" id="PS51194">
    <property type="entry name" value="HELICASE_CTER"/>
    <property type="match status" value="1"/>
</dbReference>
<dbReference type="GO" id="GO:0005524">
    <property type="term" value="F:ATP binding"/>
    <property type="evidence" value="ECO:0007669"/>
    <property type="project" value="UniProtKB-UniRule"/>
</dbReference>
<dbReference type="GO" id="GO:0046872">
    <property type="term" value="F:metal ion binding"/>
    <property type="evidence" value="ECO:0007669"/>
    <property type="project" value="UniProtKB-KW"/>
</dbReference>
<comment type="subunit">
    <text evidence="14">Monomer and homodimer. Part of the essential Sec protein translocation apparatus which comprises SecA, SecYEG and auxiliary proteins SecDF. Other proteins may also be involved.</text>
</comment>
<dbReference type="GO" id="GO:0006605">
    <property type="term" value="P:protein targeting"/>
    <property type="evidence" value="ECO:0007669"/>
    <property type="project" value="UniProtKB-UniRule"/>
</dbReference>
<sequence>MIKWLFSLLGDSDEKKLKQLAPLISQINRLEPELKKLSDDQLRSKTFAFKEALKQEKTLAELLPEAFAVVREASVRTIGLRHFDVQLLGGITLHQGRISEMKTGEGKTLVATLPIYLNALEEKGAHLVTVNDYLARRDAEWMGPIYRFLGLEVGVIQHDMEPRERRIAYAADITYGTNNEFGFDYLRDNMAFTLDTCVQRGLHYAIVDEVDSILIDEARTPLIISGMVEDKVDTYLQAMNLARRLDKEADFTMDEKTKNAILTEAGIKKTEELLNLEYLFDVKNMSIAHQVIQSLKALHLFKRDVDYVIKEGEIIIVDEFTGRLMVGRRYSDGLHQAIEAKERLKIQEESQTLATITFQNYFRLYKKLSGMTGTAKTEEGEFWKIYGLEVLVVPPNQKMIRNDLSDVIYKSTKEKFKAVADEIENRHKTGQPILVGTVSIEHSEHLADILFHRGVPHQVLNAKQHEKEAEIVAQAGQKGRVTISTNMAGRGTDIVLGEGVVDLGGLHVIGTERHESRRIDNQLRGRSGRQGDPGSSRFYVSLEDDLMRLFGSDRIAGMMGRLGIEENTPIEHPWISRALENAQKKVEQYHFSIRKQILEFDDVMNKQRDAIYSLRRQILEGRDLKAKIEEMAATVNPEGVDQFKSLYEKREAEIGSVIMRDLERIVMLRVIDQKWIEQLDLMEVLKDGIGLRGYGGKDPLVEYKMEGYNLFQEMMDNIRAEVCDMILKVKVTHEDEEYIPRPKITSYGASDQSAPKPAQNTENKVGRNDPCPCGSGKKYKKCCMNKSKN</sequence>
<evidence type="ECO:0000256" key="9">
    <source>
        <dbReference type="ARBA" id="ARBA00022840"/>
    </source>
</evidence>
<keyword evidence="12 14" id="KW-0811">Translocation</keyword>
<dbReference type="GO" id="GO:0031522">
    <property type="term" value="C:cell envelope Sec protein transport complex"/>
    <property type="evidence" value="ECO:0007669"/>
    <property type="project" value="TreeGrafter"/>
</dbReference>
<evidence type="ECO:0000256" key="14">
    <source>
        <dbReference type="HAMAP-Rule" id="MF_01382"/>
    </source>
</evidence>
<dbReference type="CDD" id="cd18803">
    <property type="entry name" value="SF2_C_secA"/>
    <property type="match status" value="1"/>
</dbReference>
<feature type="binding site" evidence="14">
    <location>
        <position position="86"/>
    </location>
    <ligand>
        <name>ATP</name>
        <dbReference type="ChEBI" id="CHEBI:30616"/>
    </ligand>
</feature>
<dbReference type="SUPFAM" id="SSF52540">
    <property type="entry name" value="P-loop containing nucleoside triphosphate hydrolases"/>
    <property type="match status" value="2"/>
</dbReference>
<dbReference type="HAMAP" id="MF_01382">
    <property type="entry name" value="SecA"/>
    <property type="match status" value="1"/>
</dbReference>
<dbReference type="PANTHER" id="PTHR30612">
    <property type="entry name" value="SECA INNER MEMBRANE COMPONENT OF SEC PROTEIN SECRETION SYSTEM"/>
    <property type="match status" value="1"/>
</dbReference>
<dbReference type="InterPro" id="IPR044722">
    <property type="entry name" value="SecA_SF2_C"/>
</dbReference>
<keyword evidence="10 14" id="KW-0653">Protein transport</keyword>
<dbReference type="GO" id="GO:0008564">
    <property type="term" value="F:protein-exporting ATPase activity"/>
    <property type="evidence" value="ECO:0007669"/>
    <property type="project" value="UniProtKB-EC"/>
</dbReference>
<comment type="subcellular location">
    <subcellularLocation>
        <location evidence="14">Cell membrane</location>
        <topology evidence="14">Peripheral membrane protein</topology>
        <orientation evidence="14">Cytoplasmic side</orientation>
    </subcellularLocation>
    <subcellularLocation>
        <location evidence="14">Cytoplasm</location>
    </subcellularLocation>
    <text evidence="14">Distribution is 50-50.</text>
</comment>
<dbReference type="GO" id="GO:0065002">
    <property type="term" value="P:intracellular protein transmembrane transport"/>
    <property type="evidence" value="ECO:0007669"/>
    <property type="project" value="UniProtKB-UniRule"/>
</dbReference>
<evidence type="ECO:0000256" key="8">
    <source>
        <dbReference type="ARBA" id="ARBA00022833"/>
    </source>
</evidence>
<dbReference type="SMART" id="SM00958">
    <property type="entry name" value="SecA_PP_bind"/>
    <property type="match status" value="1"/>
</dbReference>
<evidence type="ECO:0000256" key="2">
    <source>
        <dbReference type="ARBA" id="ARBA00007650"/>
    </source>
</evidence>